<dbReference type="Pfam" id="PF00724">
    <property type="entry name" value="Oxidored_FMN"/>
    <property type="match status" value="1"/>
</dbReference>
<gene>
    <name evidence="8" type="ORF">SAMN04489730_4563</name>
</gene>
<evidence type="ECO:0000256" key="5">
    <source>
        <dbReference type="ARBA" id="ARBA00023002"/>
    </source>
</evidence>
<dbReference type="FunFam" id="3.20.20.70:FF:000262">
    <property type="entry name" value="NADH:flavin oxidoreductase"/>
    <property type="match status" value="1"/>
</dbReference>
<accession>A0A1K1S2W4</accession>
<name>A0A1K1S2W4_9PSEU</name>
<feature type="compositionally biased region" description="Low complexity" evidence="6">
    <location>
        <begin position="138"/>
        <end position="147"/>
    </location>
</feature>
<evidence type="ECO:0000259" key="7">
    <source>
        <dbReference type="Pfam" id="PF00724"/>
    </source>
</evidence>
<keyword evidence="9" id="KW-1185">Reference proteome</keyword>
<dbReference type="GO" id="GO:0003959">
    <property type="term" value="F:NADPH dehydrogenase activity"/>
    <property type="evidence" value="ECO:0007669"/>
    <property type="project" value="InterPro"/>
</dbReference>
<organism evidence="8 9">
    <name type="scientific">Amycolatopsis australiensis</name>
    <dbReference type="NCBI Taxonomy" id="546364"/>
    <lineage>
        <taxon>Bacteria</taxon>
        <taxon>Bacillati</taxon>
        <taxon>Actinomycetota</taxon>
        <taxon>Actinomycetes</taxon>
        <taxon>Pseudonocardiales</taxon>
        <taxon>Pseudonocardiaceae</taxon>
        <taxon>Amycolatopsis</taxon>
    </lineage>
</organism>
<protein>
    <submittedName>
        <fullName evidence="8">2,4-dienoyl-CoA reductase</fullName>
    </submittedName>
</protein>
<dbReference type="RefSeq" id="WP_072478172.1">
    <property type="nucleotide sequence ID" value="NZ_FPJG01000006.1"/>
</dbReference>
<dbReference type="AlphaFoldDB" id="A0A1K1S2W4"/>
<dbReference type="InterPro" id="IPR044152">
    <property type="entry name" value="YqjM-like"/>
</dbReference>
<dbReference type="Gene3D" id="3.20.20.70">
    <property type="entry name" value="Aldolase class I"/>
    <property type="match status" value="1"/>
</dbReference>
<dbReference type="InterPro" id="IPR001155">
    <property type="entry name" value="OxRdtase_FMN_N"/>
</dbReference>
<sequence>MTGATRQELAPAARTAPLHSRFDGAGLHLRNRIVMAPMTRAMSPGGIPGPDVAAYYARRAAGGVGLIVTEGTVVDHPTSSSRDDIPRFHGDALAGWQAVAEAVHAEGAAIIPQLWHVGWDPLHWGRDADGPPRPAPSSPSGIDPDSGNRVPPMTLADIGDVIAAFAGAARSARRIGFDGIELHAAHGYLIDQFLWKTTNRRTDRYGGPAIRDRARFAADVVTACREATGPDFPVVVRLSQWKVGHYQARLADDPAELAELLEPLAEAGADVFHCSQRRFWRPEFAGSRLNLAGWAKKLTGRPAITVGSVGLADSDFLGYLEGKGAATADVDEVCARLAAGEFDLVAVGRALIADPDWPRRIRSGHPTRPFDAAMLHALH</sequence>
<feature type="region of interest" description="Disordered" evidence="6">
    <location>
        <begin position="125"/>
        <end position="150"/>
    </location>
</feature>
<keyword evidence="2" id="KW-0285">Flavoprotein</keyword>
<dbReference type="Proteomes" id="UP000182740">
    <property type="component" value="Unassembled WGS sequence"/>
</dbReference>
<evidence type="ECO:0000256" key="4">
    <source>
        <dbReference type="ARBA" id="ARBA00022857"/>
    </source>
</evidence>
<evidence type="ECO:0000256" key="6">
    <source>
        <dbReference type="SAM" id="MobiDB-lite"/>
    </source>
</evidence>
<dbReference type="InterPro" id="IPR013785">
    <property type="entry name" value="Aldolase_TIM"/>
</dbReference>
<dbReference type="GO" id="GO:0010181">
    <property type="term" value="F:FMN binding"/>
    <property type="evidence" value="ECO:0007669"/>
    <property type="project" value="InterPro"/>
</dbReference>
<evidence type="ECO:0000313" key="9">
    <source>
        <dbReference type="Proteomes" id="UP000182740"/>
    </source>
</evidence>
<keyword evidence="5" id="KW-0560">Oxidoreductase</keyword>
<proteinExistence type="predicted"/>
<evidence type="ECO:0000256" key="2">
    <source>
        <dbReference type="ARBA" id="ARBA00022630"/>
    </source>
</evidence>
<dbReference type="STRING" id="546364.SAMN04489730_4563"/>
<evidence type="ECO:0000256" key="3">
    <source>
        <dbReference type="ARBA" id="ARBA00022643"/>
    </source>
</evidence>
<dbReference type="SUPFAM" id="SSF51395">
    <property type="entry name" value="FMN-linked oxidoreductases"/>
    <property type="match status" value="1"/>
</dbReference>
<reference evidence="9" key="1">
    <citation type="submission" date="2016-11" db="EMBL/GenBank/DDBJ databases">
        <authorList>
            <person name="Varghese N."/>
            <person name="Submissions S."/>
        </authorList>
    </citation>
    <scope>NUCLEOTIDE SEQUENCE [LARGE SCALE GENOMIC DNA]</scope>
    <source>
        <strain evidence="9">DSM 44671</strain>
    </source>
</reference>
<evidence type="ECO:0000256" key="1">
    <source>
        <dbReference type="ARBA" id="ARBA00001917"/>
    </source>
</evidence>
<keyword evidence="4" id="KW-0521">NADP</keyword>
<dbReference type="EMBL" id="FPJG01000006">
    <property type="protein sequence ID" value="SFW78691.1"/>
    <property type="molecule type" value="Genomic_DNA"/>
</dbReference>
<dbReference type="GO" id="GO:0050661">
    <property type="term" value="F:NADP binding"/>
    <property type="evidence" value="ECO:0007669"/>
    <property type="project" value="InterPro"/>
</dbReference>
<dbReference type="PANTHER" id="PTHR43303">
    <property type="entry name" value="NADPH DEHYDROGENASE C23G7.10C-RELATED"/>
    <property type="match status" value="1"/>
</dbReference>
<feature type="domain" description="NADH:flavin oxidoreductase/NADH oxidase N-terminal" evidence="7">
    <location>
        <begin position="28"/>
        <end position="366"/>
    </location>
</feature>
<keyword evidence="3" id="KW-0288">FMN</keyword>
<evidence type="ECO:0000313" key="8">
    <source>
        <dbReference type="EMBL" id="SFW78691.1"/>
    </source>
</evidence>
<comment type="cofactor">
    <cofactor evidence="1">
        <name>FMN</name>
        <dbReference type="ChEBI" id="CHEBI:58210"/>
    </cofactor>
</comment>
<dbReference type="PANTHER" id="PTHR43303:SF4">
    <property type="entry name" value="NADPH DEHYDROGENASE C23G7.10C-RELATED"/>
    <property type="match status" value="1"/>
</dbReference>